<keyword evidence="3 4" id="KW-0326">Glycosidase</keyword>
<keyword evidence="2 4" id="KW-0378">Hydrolase</keyword>
<dbReference type="Proteomes" id="UP000199041">
    <property type="component" value="Unassembled WGS sequence"/>
</dbReference>
<dbReference type="GO" id="GO:0004650">
    <property type="term" value="F:polygalacturonase activity"/>
    <property type="evidence" value="ECO:0007669"/>
    <property type="project" value="InterPro"/>
</dbReference>
<dbReference type="InterPro" id="IPR000743">
    <property type="entry name" value="Glyco_hydro_28"/>
</dbReference>
<dbReference type="Pfam" id="PF12708">
    <property type="entry name" value="Pect-lyase_RHGA_epim"/>
    <property type="match status" value="1"/>
</dbReference>
<dbReference type="GO" id="GO:0005975">
    <property type="term" value="P:carbohydrate metabolic process"/>
    <property type="evidence" value="ECO:0007669"/>
    <property type="project" value="InterPro"/>
</dbReference>
<evidence type="ECO:0000313" key="7">
    <source>
        <dbReference type="Proteomes" id="UP000199041"/>
    </source>
</evidence>
<protein>
    <submittedName>
        <fullName evidence="6">Polygalacturonase</fullName>
    </submittedName>
</protein>
<dbReference type="EMBL" id="FNQY01000001">
    <property type="protein sequence ID" value="SDZ76491.1"/>
    <property type="molecule type" value="Genomic_DNA"/>
</dbReference>
<dbReference type="PANTHER" id="PTHR31339">
    <property type="entry name" value="PECTIN LYASE-RELATED"/>
    <property type="match status" value="1"/>
</dbReference>
<evidence type="ECO:0000256" key="3">
    <source>
        <dbReference type="ARBA" id="ARBA00023295"/>
    </source>
</evidence>
<dbReference type="AlphaFoldDB" id="A0A1H3VP81"/>
<dbReference type="InterPro" id="IPR012334">
    <property type="entry name" value="Pectin_lyas_fold"/>
</dbReference>
<proteinExistence type="inferred from homology"/>
<dbReference type="SMART" id="SM00060">
    <property type="entry name" value="FN3"/>
    <property type="match status" value="1"/>
</dbReference>
<dbReference type="Pfam" id="PF00041">
    <property type="entry name" value="fn3"/>
    <property type="match status" value="1"/>
</dbReference>
<organism evidence="6 7">
    <name type="scientific">Arachidicoccus rhizosphaerae</name>
    <dbReference type="NCBI Taxonomy" id="551991"/>
    <lineage>
        <taxon>Bacteria</taxon>
        <taxon>Pseudomonadati</taxon>
        <taxon>Bacteroidota</taxon>
        <taxon>Chitinophagia</taxon>
        <taxon>Chitinophagales</taxon>
        <taxon>Chitinophagaceae</taxon>
        <taxon>Arachidicoccus</taxon>
    </lineage>
</organism>
<evidence type="ECO:0000256" key="2">
    <source>
        <dbReference type="ARBA" id="ARBA00022801"/>
    </source>
</evidence>
<dbReference type="InterPro" id="IPR036116">
    <property type="entry name" value="FN3_sf"/>
</dbReference>
<dbReference type="Gene3D" id="2.160.20.10">
    <property type="entry name" value="Single-stranded right-handed beta-helix, Pectin lyase-like"/>
    <property type="match status" value="1"/>
</dbReference>
<dbReference type="InterPro" id="IPR003961">
    <property type="entry name" value="FN3_dom"/>
</dbReference>
<dbReference type="InterPro" id="IPR011050">
    <property type="entry name" value="Pectin_lyase_fold/virulence"/>
</dbReference>
<dbReference type="SUPFAM" id="SSF49265">
    <property type="entry name" value="Fibronectin type III"/>
    <property type="match status" value="1"/>
</dbReference>
<evidence type="ECO:0000256" key="1">
    <source>
        <dbReference type="ARBA" id="ARBA00008834"/>
    </source>
</evidence>
<accession>A0A1H3VP81</accession>
<dbReference type="STRING" id="551991.SAMN05192529_101323"/>
<dbReference type="PROSITE" id="PS50853">
    <property type="entry name" value="FN3"/>
    <property type="match status" value="1"/>
</dbReference>
<evidence type="ECO:0000259" key="5">
    <source>
        <dbReference type="PROSITE" id="PS50853"/>
    </source>
</evidence>
<dbReference type="PROSITE" id="PS00502">
    <property type="entry name" value="POLYGALACTURONASE"/>
    <property type="match status" value="1"/>
</dbReference>
<dbReference type="InterPro" id="IPR013783">
    <property type="entry name" value="Ig-like_fold"/>
</dbReference>
<dbReference type="InterPro" id="IPR051801">
    <property type="entry name" value="GH28_Enzymes"/>
</dbReference>
<evidence type="ECO:0000256" key="4">
    <source>
        <dbReference type="RuleBase" id="RU361169"/>
    </source>
</evidence>
<dbReference type="Gene3D" id="2.60.40.10">
    <property type="entry name" value="Immunoglobulins"/>
    <property type="match status" value="1"/>
</dbReference>
<feature type="domain" description="Fibronectin type-III" evidence="5">
    <location>
        <begin position="32"/>
        <end position="119"/>
    </location>
</feature>
<dbReference type="CDD" id="cd00063">
    <property type="entry name" value="FN3"/>
    <property type="match status" value="1"/>
</dbReference>
<comment type="similarity">
    <text evidence="1 4">Belongs to the glycosyl hydrolase 28 family.</text>
</comment>
<name>A0A1H3VP81_9BACT</name>
<dbReference type="InterPro" id="IPR024535">
    <property type="entry name" value="RHGA/B-epi-like_pectate_lyase"/>
</dbReference>
<dbReference type="RefSeq" id="WP_170831102.1">
    <property type="nucleotide sequence ID" value="NZ_FNQY01000001.1"/>
</dbReference>
<gene>
    <name evidence="6" type="ORF">SAMN05192529_101323</name>
</gene>
<sequence length="517" mass="56625">MKINRRHYKKLPQLLLSVFVLLSTGLWASPKRPVNLTAAPGTISANSVSLVWDKPNEYKDIVKYYIFLKDKLIDSAANCSYRVQDLTPQTKYELYVKAVDNRGQVSAATKSIIITTKPQGKLLNILDFGAKGDNKTLNTRFIQNAIDECPENGTVLIPEGTFLSGAIFLKSNMTLKIAKGGVLQGSSSLSDYLPMIHNRFEGWEMKTYASLVNAGVMNHNGGYAVENLAITGEGTIRGAGGSFGAAMTKANGIRSRGRLILLMNCKNVELQGLHIENSPCWTIHYLYCQGISLHDLDIVSTAANGDGIDPDSSVDSYIFNCTFSTGDDCIAIKSGKNPEGYAIGKPTQNVRITDCNFIKGHGISIGSEMSGGVSDVLVRDCKAGPLLHGFQIKATPKRGGYVKNVQVLDCQLQKITVYSTVNYNDDGKAAPVVPVFENYLFKNIDLRTAPVNRPVIDISGFSQSGHALKNVRFEDIRLPDHAKIAVKNAAHIKFRNIIMKPGEQLIYELLNTKDIEK</sequence>
<dbReference type="SUPFAM" id="SSF51126">
    <property type="entry name" value="Pectin lyase-like"/>
    <property type="match status" value="1"/>
</dbReference>
<keyword evidence="7" id="KW-1185">Reference proteome</keyword>
<dbReference type="Pfam" id="PF00295">
    <property type="entry name" value="Glyco_hydro_28"/>
    <property type="match status" value="1"/>
</dbReference>
<reference evidence="6 7" key="1">
    <citation type="submission" date="2016-10" db="EMBL/GenBank/DDBJ databases">
        <authorList>
            <person name="de Groot N.N."/>
        </authorList>
    </citation>
    <scope>NUCLEOTIDE SEQUENCE [LARGE SCALE GENOMIC DNA]</scope>
    <source>
        <strain evidence="6 7">Vu-144</strain>
    </source>
</reference>
<evidence type="ECO:0000313" key="6">
    <source>
        <dbReference type="EMBL" id="SDZ76491.1"/>
    </source>
</evidence>
<dbReference type="PANTHER" id="PTHR31339:SF9">
    <property type="entry name" value="PLASMIN AND FIBRONECTIN-BINDING PROTEIN A"/>
    <property type="match status" value="1"/>
</dbReference>